<dbReference type="PANTHER" id="PTHR24410:SF23">
    <property type="entry name" value="BTB DOMAIN-CONTAINING PROTEIN-RELATED"/>
    <property type="match status" value="1"/>
</dbReference>
<dbReference type="SMART" id="SM00225">
    <property type="entry name" value="BTB"/>
    <property type="match status" value="1"/>
</dbReference>
<dbReference type="Gene3D" id="3.30.710.10">
    <property type="entry name" value="Potassium Channel Kv1.1, Chain A"/>
    <property type="match status" value="1"/>
</dbReference>
<dbReference type="PROSITE" id="PS51886">
    <property type="entry name" value="TLDC"/>
    <property type="match status" value="1"/>
</dbReference>
<reference evidence="3" key="1">
    <citation type="submission" date="2021-06" db="EMBL/GenBank/DDBJ databases">
        <authorList>
            <person name="Kallberg Y."/>
            <person name="Tangrot J."/>
            <person name="Rosling A."/>
        </authorList>
    </citation>
    <scope>NUCLEOTIDE SEQUENCE</scope>
    <source>
        <strain evidence="3">CL551</strain>
    </source>
</reference>
<dbReference type="Proteomes" id="UP000789342">
    <property type="component" value="Unassembled WGS sequence"/>
</dbReference>
<evidence type="ECO:0000259" key="1">
    <source>
        <dbReference type="PROSITE" id="PS50097"/>
    </source>
</evidence>
<name>A0A9N9AXF5_9GLOM</name>
<protein>
    <submittedName>
        <fullName evidence="3">1388_t:CDS:1</fullName>
    </submittedName>
</protein>
<dbReference type="CDD" id="cd18186">
    <property type="entry name" value="BTB_POZ_ZBTB_KLHL-like"/>
    <property type="match status" value="1"/>
</dbReference>
<accession>A0A9N9AXF5</accession>
<dbReference type="Pfam" id="PF07534">
    <property type="entry name" value="TLD"/>
    <property type="match status" value="1"/>
</dbReference>
<dbReference type="AlphaFoldDB" id="A0A9N9AXF5"/>
<dbReference type="SUPFAM" id="SSF54695">
    <property type="entry name" value="POZ domain"/>
    <property type="match status" value="1"/>
</dbReference>
<evidence type="ECO:0000259" key="2">
    <source>
        <dbReference type="PROSITE" id="PS51886"/>
    </source>
</evidence>
<comment type="caution">
    <text evidence="3">The sequence shown here is derived from an EMBL/GenBank/DDBJ whole genome shotgun (WGS) entry which is preliminary data.</text>
</comment>
<feature type="domain" description="BTB" evidence="1">
    <location>
        <begin position="23"/>
        <end position="96"/>
    </location>
</feature>
<dbReference type="Pfam" id="PF00651">
    <property type="entry name" value="BTB"/>
    <property type="match status" value="1"/>
</dbReference>
<proteinExistence type="predicted"/>
<dbReference type="InterPro" id="IPR051481">
    <property type="entry name" value="BTB-POZ/Galectin-3-binding"/>
</dbReference>
<dbReference type="Gene3D" id="1.25.40.420">
    <property type="match status" value="1"/>
</dbReference>
<sequence length="456" mass="52802">MVNFFYNKLITDIYQLLDGADNYDVNIKVGENTEIKEFRAHSVILRARSPYFKRALSGSWATIKDRIILFNKPNISPNSFALILKYFYSGILNLENILNSDILDLLIASDELLIGELTDCIQDHFIKKQYSWVKSNFTVIFQAIFQLPSCKKLVDYCLDSICIDPEPFFASDDFTLLDKNIILEVIKRDDLEIEEPIIWDHIIKWGIYRTPGIGGRKLSEVMSFSKNNFMDLKESIIPFISHIRFYDISLKDFHNKVRPFRKIIPKPLYEDVIAFLMAEEEPKYKKLPARIRPFIAESKFVKRKHVAVISNWIERKDSLAFISKENQYQFTLLYSGTRDGFDVGSFHQKVNDKGRVVAFIKIKDSGTIVGGFNATGWGNDQLWINNNDHFIFSFKGIDDRIIGRSSSVNGIFVNNKDILAFGNSDLILNGKYGKCKRRFYDEKILDTNSFIAEELE</sequence>
<organism evidence="3 4">
    <name type="scientific">Acaulospora morrowiae</name>
    <dbReference type="NCBI Taxonomy" id="94023"/>
    <lineage>
        <taxon>Eukaryota</taxon>
        <taxon>Fungi</taxon>
        <taxon>Fungi incertae sedis</taxon>
        <taxon>Mucoromycota</taxon>
        <taxon>Glomeromycotina</taxon>
        <taxon>Glomeromycetes</taxon>
        <taxon>Diversisporales</taxon>
        <taxon>Acaulosporaceae</taxon>
        <taxon>Acaulospora</taxon>
    </lineage>
</organism>
<evidence type="ECO:0000313" key="3">
    <source>
        <dbReference type="EMBL" id="CAG8544209.1"/>
    </source>
</evidence>
<dbReference type="InterPro" id="IPR006571">
    <property type="entry name" value="TLDc_dom"/>
</dbReference>
<dbReference type="InterPro" id="IPR000210">
    <property type="entry name" value="BTB/POZ_dom"/>
</dbReference>
<dbReference type="OrthoDB" id="298084at2759"/>
<dbReference type="EMBL" id="CAJVPV010003138">
    <property type="protein sequence ID" value="CAG8544209.1"/>
    <property type="molecule type" value="Genomic_DNA"/>
</dbReference>
<dbReference type="InterPro" id="IPR011333">
    <property type="entry name" value="SKP1/BTB/POZ_sf"/>
</dbReference>
<feature type="non-terminal residue" evidence="3">
    <location>
        <position position="456"/>
    </location>
</feature>
<dbReference type="PANTHER" id="PTHR24410">
    <property type="entry name" value="HL07962P-RELATED"/>
    <property type="match status" value="1"/>
</dbReference>
<feature type="domain" description="TLDc" evidence="2">
    <location>
        <begin position="299"/>
        <end position="456"/>
    </location>
</feature>
<gene>
    <name evidence="3" type="ORF">AMORRO_LOCUS5272</name>
</gene>
<evidence type="ECO:0000313" key="4">
    <source>
        <dbReference type="Proteomes" id="UP000789342"/>
    </source>
</evidence>
<keyword evidence="4" id="KW-1185">Reference proteome</keyword>
<dbReference type="PROSITE" id="PS50097">
    <property type="entry name" value="BTB"/>
    <property type="match status" value="1"/>
</dbReference>